<dbReference type="RefSeq" id="WP_190539727.1">
    <property type="nucleotide sequence ID" value="NZ_CAWPNO010000013.1"/>
</dbReference>
<dbReference type="EMBL" id="JACJQH010000011">
    <property type="protein sequence ID" value="MBD2195561.1"/>
    <property type="molecule type" value="Genomic_DNA"/>
</dbReference>
<dbReference type="InterPro" id="IPR036465">
    <property type="entry name" value="vWFA_dom_sf"/>
</dbReference>
<evidence type="ECO:0000313" key="2">
    <source>
        <dbReference type="EMBL" id="MBD2195561.1"/>
    </source>
</evidence>
<protein>
    <submittedName>
        <fullName evidence="2">VWA domain-containing protein</fullName>
    </submittedName>
</protein>
<reference evidence="2 3" key="1">
    <citation type="journal article" date="2020" name="ISME J.">
        <title>Comparative genomics reveals insights into cyanobacterial evolution and habitat adaptation.</title>
        <authorList>
            <person name="Chen M.Y."/>
            <person name="Teng W.K."/>
            <person name="Zhao L."/>
            <person name="Hu C.X."/>
            <person name="Zhou Y.K."/>
            <person name="Han B.P."/>
            <person name="Song L.R."/>
            <person name="Shu W.S."/>
        </authorList>
    </citation>
    <scope>NUCLEOTIDE SEQUENCE [LARGE SCALE GENOMIC DNA]</scope>
    <source>
        <strain evidence="2 3">FACHB-288</strain>
    </source>
</reference>
<name>A0ABR8A6F0_9CYAN</name>
<evidence type="ECO:0000313" key="3">
    <source>
        <dbReference type="Proteomes" id="UP000658514"/>
    </source>
</evidence>
<feature type="domain" description="VWFA" evidence="1">
    <location>
        <begin position="45"/>
        <end position="222"/>
    </location>
</feature>
<dbReference type="Gene3D" id="2.60.40.3670">
    <property type="match status" value="1"/>
</dbReference>
<dbReference type="Pfam" id="PF18571">
    <property type="entry name" value="VWA_3_C"/>
    <property type="match status" value="1"/>
</dbReference>
<dbReference type="SUPFAM" id="SSF53300">
    <property type="entry name" value="vWA-like"/>
    <property type="match status" value="1"/>
</dbReference>
<dbReference type="Pfam" id="PF13768">
    <property type="entry name" value="VWA_3"/>
    <property type="match status" value="1"/>
</dbReference>
<dbReference type="Proteomes" id="UP000658514">
    <property type="component" value="Unassembled WGS sequence"/>
</dbReference>
<sequence length="425" mass="45973">MSNQFKAEVFQNQYLHEGAKEVHAIMTVSVEKGDGVPVSTGNDRLFGIICDVSGSMGGGKIHAAKDAMVKVVSLLPEDAYFFIVTGSSKASVVFPVSKATPEKKEEAIAAIKRILANGGTLMSKWLTEALAQFNKKPDAVRQALLLTDGMNDDTDEQALQKILQQCEGVFQCDCRGVGTDWRVAQLQQIAGKLLGTTDIIPDAAMIEADFQAILAKAMSKNVSDVTMRLWTPQGAKVLFCKQVSPDIVDLTQRGKAVKPQMLEYPTGAWGRDESRDYHFCIEVNAGNVGDEMLAGRASLVYTVNGVETKVAEARILATWTDDEAKSTKINKRVAHYTGQAELAQSIQEGLEARAKGDIEVATAKLGKAVKLAHESGNEATAKLLKTVVDVEDAPTGTVRLKRDVAKEDAMALETRSTKTTRIPKS</sequence>
<dbReference type="InterPro" id="IPR002035">
    <property type="entry name" value="VWF_A"/>
</dbReference>
<dbReference type="PROSITE" id="PS50234">
    <property type="entry name" value="VWFA"/>
    <property type="match status" value="1"/>
</dbReference>
<dbReference type="PANTHER" id="PTHR45737">
    <property type="entry name" value="VON WILLEBRAND FACTOR A DOMAIN-CONTAINING PROTEIN 5A"/>
    <property type="match status" value="1"/>
</dbReference>
<dbReference type="PANTHER" id="PTHR45737:SF6">
    <property type="entry name" value="VON WILLEBRAND FACTOR A DOMAIN-CONTAINING PROTEIN 5A"/>
    <property type="match status" value="1"/>
</dbReference>
<dbReference type="SMART" id="SM00327">
    <property type="entry name" value="VWA"/>
    <property type="match status" value="1"/>
</dbReference>
<evidence type="ECO:0000259" key="1">
    <source>
        <dbReference type="PROSITE" id="PS50234"/>
    </source>
</evidence>
<gene>
    <name evidence="2" type="ORF">H6G24_08680</name>
</gene>
<dbReference type="InterPro" id="IPR041176">
    <property type="entry name" value="VWA_3_C"/>
</dbReference>
<keyword evidence="3" id="KW-1185">Reference proteome</keyword>
<proteinExistence type="predicted"/>
<dbReference type="Gene3D" id="1.20.120.1690">
    <property type="match status" value="1"/>
</dbReference>
<dbReference type="Gene3D" id="3.40.50.410">
    <property type="entry name" value="von Willebrand factor, type A domain"/>
    <property type="match status" value="1"/>
</dbReference>
<comment type="caution">
    <text evidence="2">The sequence shown here is derived from an EMBL/GenBank/DDBJ whole genome shotgun (WGS) entry which is preliminary data.</text>
</comment>
<accession>A0ABR8A6F0</accession>
<organism evidence="2 3">
    <name type="scientific">Calothrix parietina FACHB-288</name>
    <dbReference type="NCBI Taxonomy" id="2692896"/>
    <lineage>
        <taxon>Bacteria</taxon>
        <taxon>Bacillati</taxon>
        <taxon>Cyanobacteriota</taxon>
        <taxon>Cyanophyceae</taxon>
        <taxon>Nostocales</taxon>
        <taxon>Calotrichaceae</taxon>
        <taxon>Calothrix</taxon>
    </lineage>
</organism>